<dbReference type="EMBL" id="JHEG02000019">
    <property type="protein sequence ID" value="KIE13263.1"/>
    <property type="molecule type" value="Genomic_DNA"/>
</dbReference>
<dbReference type="Pfam" id="PF00069">
    <property type="entry name" value="Pkinase"/>
    <property type="match status" value="1"/>
</dbReference>
<evidence type="ECO:0000259" key="6">
    <source>
        <dbReference type="PROSITE" id="PS50109"/>
    </source>
</evidence>
<dbReference type="InterPro" id="IPR005467">
    <property type="entry name" value="His_kinase_dom"/>
</dbReference>
<reference evidence="7" key="2">
    <citation type="submission" date="2019-11" db="EMBL/GenBank/DDBJ databases">
        <title>Improved Assembly of Tolypothrix boutellei genome.</title>
        <authorList>
            <person name="Sarangi A.N."/>
            <person name="Mukherjee M."/>
            <person name="Ghosh S."/>
            <person name="Singh D."/>
            <person name="Das A."/>
            <person name="Kant S."/>
            <person name="Prusty A."/>
            <person name="Tripathy S."/>
        </authorList>
    </citation>
    <scope>NUCLEOTIDE SEQUENCE</scope>
    <source>
        <strain evidence="7">VB521301</strain>
    </source>
</reference>
<keyword evidence="9" id="KW-1185">Reference proteome</keyword>
<keyword evidence="3 7" id="KW-0808">Transferase</keyword>
<dbReference type="STRING" id="1479485.DA73_0207800"/>
<dbReference type="PROSITE" id="PS50011">
    <property type="entry name" value="PROTEIN_KINASE_DOM"/>
    <property type="match status" value="1"/>
</dbReference>
<dbReference type="PRINTS" id="PR00344">
    <property type="entry name" value="BCTRLSENSOR"/>
</dbReference>
<dbReference type="OrthoDB" id="5401154at2"/>
<proteinExistence type="predicted"/>
<dbReference type="CDD" id="cd14014">
    <property type="entry name" value="STKc_PknB_like"/>
    <property type="match status" value="1"/>
</dbReference>
<dbReference type="Gene3D" id="3.30.565.10">
    <property type="entry name" value="Histidine kinase-like ATPase, C-terminal domain"/>
    <property type="match status" value="1"/>
</dbReference>
<dbReference type="Gene3D" id="1.10.510.10">
    <property type="entry name" value="Transferase(Phosphotransferase) domain 1"/>
    <property type="match status" value="1"/>
</dbReference>
<dbReference type="PROSITE" id="PS50109">
    <property type="entry name" value="HIS_KIN"/>
    <property type="match status" value="1"/>
</dbReference>
<evidence type="ECO:0000256" key="1">
    <source>
        <dbReference type="ARBA" id="ARBA00000085"/>
    </source>
</evidence>
<keyword evidence="4" id="KW-0902">Two-component regulatory system</keyword>
<dbReference type="InterPro" id="IPR011009">
    <property type="entry name" value="Kinase-like_dom_sf"/>
</dbReference>
<dbReference type="GO" id="GO:0005524">
    <property type="term" value="F:ATP binding"/>
    <property type="evidence" value="ECO:0007669"/>
    <property type="project" value="InterPro"/>
</dbReference>
<organism evidence="8">
    <name type="scientific">Tolypothrix bouteillei VB521301</name>
    <dbReference type="NCBI Taxonomy" id="1479485"/>
    <lineage>
        <taxon>Bacteria</taxon>
        <taxon>Bacillati</taxon>
        <taxon>Cyanobacteriota</taxon>
        <taxon>Cyanophyceae</taxon>
        <taxon>Nostocales</taxon>
        <taxon>Tolypothrichaceae</taxon>
        <taxon>Tolypothrix</taxon>
    </lineage>
</organism>
<evidence type="ECO:0000313" key="8">
    <source>
        <dbReference type="EMBL" id="KIE13263.1"/>
    </source>
</evidence>
<evidence type="ECO:0000256" key="4">
    <source>
        <dbReference type="ARBA" id="ARBA00023012"/>
    </source>
</evidence>
<dbReference type="SMART" id="SM00387">
    <property type="entry name" value="HATPase_c"/>
    <property type="match status" value="1"/>
</dbReference>
<dbReference type="InterPro" id="IPR004358">
    <property type="entry name" value="Sig_transdc_His_kin-like_C"/>
</dbReference>
<feature type="domain" description="Protein kinase" evidence="5">
    <location>
        <begin position="14"/>
        <end position="306"/>
    </location>
</feature>
<evidence type="ECO:0000313" key="7">
    <source>
        <dbReference type="EMBL" id="KAF3887756.1"/>
    </source>
</evidence>
<evidence type="ECO:0000259" key="5">
    <source>
        <dbReference type="PROSITE" id="PS50011"/>
    </source>
</evidence>
<dbReference type="GO" id="GO:0004673">
    <property type="term" value="F:protein histidine kinase activity"/>
    <property type="evidence" value="ECO:0007669"/>
    <property type="project" value="UniProtKB-EC"/>
</dbReference>
<evidence type="ECO:0000313" key="9">
    <source>
        <dbReference type="Proteomes" id="UP000029738"/>
    </source>
</evidence>
<dbReference type="InterPro" id="IPR000719">
    <property type="entry name" value="Prot_kinase_dom"/>
</dbReference>
<dbReference type="PROSITE" id="PS00108">
    <property type="entry name" value="PROTEIN_KINASE_ST"/>
    <property type="match status" value="1"/>
</dbReference>
<sequence length="454" mass="51375">MSVHINKIFSIPGYSILEKIYAGSKTLVCRGIREHDQKPVIIKAMQSKHPSFTQIAQFRNQYAIAVSLQFSGIVQTYSLENFDNSYALVMEDFGGVSLRDYLDRFKESNTISLQEFFHIAVQIASTLHQLHRNHVIHKDIKPANILINPNTFEVKLADFSIASLLPKEIQYPLAPNILEGTLAYISPEQTGRMNRGIDYRSDFYSLGVTFFELLTGQYSLQNQIQEIDLDFLKEDLPKILHFMKLGTNRIKNIVLGLRNFSRLDEAEMKPVDIHEEINSTLMILHHKLKAKVERPEIKVIKEYGKLPQVECYVNQMNQVFMNILVNAIDALELGTGNSKLGIRKISSLTLYFKSLIPTIIIRTLIVEKHIVEILIADNGSGIAPEVIQKIFDPFFTTKPIGSGTGLGLSISYQIVVEKHKGSLTCNSLLGQGTEFIIKIPIKQNKACNQIIRNS</sequence>
<evidence type="ECO:0000256" key="2">
    <source>
        <dbReference type="ARBA" id="ARBA00012438"/>
    </source>
</evidence>
<dbReference type="InterPro" id="IPR008271">
    <property type="entry name" value="Ser/Thr_kinase_AS"/>
</dbReference>
<dbReference type="EC" id="2.7.13.3" evidence="2"/>
<dbReference type="EMBL" id="JHEG04000001">
    <property type="protein sequence ID" value="KAF3887756.1"/>
    <property type="molecule type" value="Genomic_DNA"/>
</dbReference>
<gene>
    <name evidence="8" type="ORF">DA73_0207800</name>
    <name evidence="7" type="ORF">DA73_0400021355</name>
</gene>
<dbReference type="RefSeq" id="WP_038079818.1">
    <property type="nucleotide sequence ID" value="NZ_JHEG04000001.1"/>
</dbReference>
<name>A0A0C1RC86_9CYAN</name>
<protein>
    <recommendedName>
        <fullName evidence="2">histidine kinase</fullName>
        <ecNumber evidence="2">2.7.13.3</ecNumber>
    </recommendedName>
</protein>
<dbReference type="InterPro" id="IPR036890">
    <property type="entry name" value="HATPase_C_sf"/>
</dbReference>
<dbReference type="Proteomes" id="UP000029738">
    <property type="component" value="Unassembled WGS sequence"/>
</dbReference>
<comment type="catalytic activity">
    <reaction evidence="1">
        <text>ATP + protein L-histidine = ADP + protein N-phospho-L-histidine.</text>
        <dbReference type="EC" id="2.7.13.3"/>
    </reaction>
</comment>
<feature type="domain" description="Histidine kinase" evidence="6">
    <location>
        <begin position="215"/>
        <end position="443"/>
    </location>
</feature>
<dbReference type="InterPro" id="IPR003594">
    <property type="entry name" value="HATPase_dom"/>
</dbReference>
<dbReference type="SUPFAM" id="SSF56112">
    <property type="entry name" value="Protein kinase-like (PK-like)"/>
    <property type="match status" value="1"/>
</dbReference>
<accession>A0A0C1RC86</accession>
<dbReference type="Pfam" id="PF02518">
    <property type="entry name" value="HATPase_c"/>
    <property type="match status" value="1"/>
</dbReference>
<comment type="caution">
    <text evidence="8">The sequence shown here is derived from an EMBL/GenBank/DDBJ whole genome shotgun (WGS) entry which is preliminary data.</text>
</comment>
<dbReference type="SMART" id="SM00220">
    <property type="entry name" value="S_TKc"/>
    <property type="match status" value="1"/>
</dbReference>
<dbReference type="SUPFAM" id="SSF55874">
    <property type="entry name" value="ATPase domain of HSP90 chaperone/DNA topoisomerase II/histidine kinase"/>
    <property type="match status" value="1"/>
</dbReference>
<evidence type="ECO:0000256" key="3">
    <source>
        <dbReference type="ARBA" id="ARBA00022777"/>
    </source>
</evidence>
<dbReference type="AlphaFoldDB" id="A0A0C1RC86"/>
<dbReference type="PANTHER" id="PTHR43065:SF50">
    <property type="entry name" value="HISTIDINE KINASE"/>
    <property type="match status" value="1"/>
</dbReference>
<dbReference type="PANTHER" id="PTHR43065">
    <property type="entry name" value="SENSOR HISTIDINE KINASE"/>
    <property type="match status" value="1"/>
</dbReference>
<dbReference type="GO" id="GO:0000160">
    <property type="term" value="P:phosphorelay signal transduction system"/>
    <property type="evidence" value="ECO:0007669"/>
    <property type="project" value="UniProtKB-KW"/>
</dbReference>
<reference evidence="8" key="1">
    <citation type="journal article" date="2015" name="Genome Announc.">
        <title>Draft Genome Sequence of Tolypothrix boutellei Strain VB521301.</title>
        <authorList>
            <person name="Chandrababunaidu M.M."/>
            <person name="Singh D."/>
            <person name="Sen D."/>
            <person name="Bhan S."/>
            <person name="Das S."/>
            <person name="Gupta A."/>
            <person name="Adhikary S.P."/>
            <person name="Tripathy S."/>
        </authorList>
    </citation>
    <scope>NUCLEOTIDE SEQUENCE</scope>
    <source>
        <strain evidence="8">VB521301</strain>
    </source>
</reference>
<keyword evidence="3 7" id="KW-0418">Kinase</keyword>